<keyword evidence="1" id="KW-0812">Transmembrane</keyword>
<feature type="transmembrane region" description="Helical" evidence="1">
    <location>
        <begin position="247"/>
        <end position="263"/>
    </location>
</feature>
<keyword evidence="1" id="KW-1133">Transmembrane helix</keyword>
<keyword evidence="1" id="KW-0472">Membrane</keyword>
<comment type="caution">
    <text evidence="2">The sequence shown here is derived from an EMBL/GenBank/DDBJ whole genome shotgun (WGS) entry which is preliminary data.</text>
</comment>
<gene>
    <name evidence="2" type="ORF">ENT87_03060</name>
    <name evidence="3" type="ORF">ENU30_05000</name>
</gene>
<sequence>MDFNIVKALFYACNSYPKIAAPHRLSPSNDFEICVLTALSSILDIDSNVRRYVEELKKGLRGINDINIGGSIVQGLLSSLRNVGSNAMIEISIASTMSLYINYIIRLQQLDFHESIRCLYRAMSLNDVNETLSFIRTLKNFGGEIAVLLDKADIAERRVFVENMKLSDVLQNLSRVSLKFEAFANMQKVLNVLNTVEDIAKNLNNINLILSRLSLLLLEEKSIKLSDRSIADILKVDMDYRKRNRNMIHIMPYIVFASLYMVLTKGY</sequence>
<evidence type="ECO:0000313" key="2">
    <source>
        <dbReference type="EMBL" id="HGN36512.1"/>
    </source>
</evidence>
<reference evidence="2" key="1">
    <citation type="journal article" date="2020" name="mSystems">
        <title>Genome- and Community-Level Interaction Insights into Carbon Utilization and Element Cycling Functions of Hydrothermarchaeota in Hydrothermal Sediment.</title>
        <authorList>
            <person name="Zhou Z."/>
            <person name="Liu Y."/>
            <person name="Xu W."/>
            <person name="Pan J."/>
            <person name="Luo Z.H."/>
            <person name="Li M."/>
        </authorList>
    </citation>
    <scope>NUCLEOTIDE SEQUENCE [LARGE SCALE GENOMIC DNA]</scope>
    <source>
        <strain evidence="2">SpSt-618</strain>
        <strain evidence="3">SpSt-657</strain>
    </source>
</reference>
<accession>A0A7J3I769</accession>
<evidence type="ECO:0000256" key="1">
    <source>
        <dbReference type="SAM" id="Phobius"/>
    </source>
</evidence>
<dbReference type="AlphaFoldDB" id="A0A7J3I769"/>
<evidence type="ECO:0000313" key="3">
    <source>
        <dbReference type="EMBL" id="HGQ18314.1"/>
    </source>
</evidence>
<organism evidence="2">
    <name type="scientific">Ignisphaera aggregans</name>
    <dbReference type="NCBI Taxonomy" id="334771"/>
    <lineage>
        <taxon>Archaea</taxon>
        <taxon>Thermoproteota</taxon>
        <taxon>Thermoprotei</taxon>
        <taxon>Desulfurococcales</taxon>
        <taxon>Desulfurococcaceae</taxon>
        <taxon>Ignisphaera</taxon>
    </lineage>
</organism>
<dbReference type="EMBL" id="DTBZ01000095">
    <property type="protein sequence ID" value="HGQ18314.1"/>
    <property type="molecule type" value="Genomic_DNA"/>
</dbReference>
<dbReference type="EMBL" id="DTAI01000083">
    <property type="protein sequence ID" value="HGN36512.1"/>
    <property type="molecule type" value="Genomic_DNA"/>
</dbReference>
<name>A0A7J3I769_9CREN</name>
<protein>
    <submittedName>
        <fullName evidence="2">Uncharacterized protein</fullName>
    </submittedName>
</protein>
<proteinExistence type="predicted"/>